<dbReference type="Proteomes" id="UP000271889">
    <property type="component" value="Unassembled WGS sequence"/>
</dbReference>
<organism evidence="2 3">
    <name type="scientific">Cylicostephanus goldi</name>
    <name type="common">Nematode worm</name>
    <dbReference type="NCBI Taxonomy" id="71465"/>
    <lineage>
        <taxon>Eukaryota</taxon>
        <taxon>Metazoa</taxon>
        <taxon>Ecdysozoa</taxon>
        <taxon>Nematoda</taxon>
        <taxon>Chromadorea</taxon>
        <taxon>Rhabditida</taxon>
        <taxon>Rhabditina</taxon>
        <taxon>Rhabditomorpha</taxon>
        <taxon>Strongyloidea</taxon>
        <taxon>Strongylidae</taxon>
        <taxon>Cylicostephanus</taxon>
    </lineage>
</organism>
<feature type="non-terminal residue" evidence="2">
    <location>
        <position position="252"/>
    </location>
</feature>
<protein>
    <submittedName>
        <fullName evidence="2">Uncharacterized protein</fullName>
    </submittedName>
</protein>
<dbReference type="AlphaFoldDB" id="A0A3P6SN64"/>
<feature type="region of interest" description="Disordered" evidence="1">
    <location>
        <begin position="21"/>
        <end position="169"/>
    </location>
</feature>
<feature type="compositionally biased region" description="Basic and acidic residues" evidence="1">
    <location>
        <begin position="32"/>
        <end position="94"/>
    </location>
</feature>
<dbReference type="EMBL" id="UYRV01007995">
    <property type="protein sequence ID" value="VDK55128.1"/>
    <property type="molecule type" value="Genomic_DNA"/>
</dbReference>
<evidence type="ECO:0000313" key="2">
    <source>
        <dbReference type="EMBL" id="VDK55128.1"/>
    </source>
</evidence>
<name>A0A3P6SN64_CYLGO</name>
<dbReference type="OrthoDB" id="10254737at2759"/>
<evidence type="ECO:0000256" key="1">
    <source>
        <dbReference type="SAM" id="MobiDB-lite"/>
    </source>
</evidence>
<feature type="compositionally biased region" description="Polar residues" evidence="1">
    <location>
        <begin position="21"/>
        <end position="30"/>
    </location>
</feature>
<feature type="compositionally biased region" description="Low complexity" evidence="1">
    <location>
        <begin position="95"/>
        <end position="107"/>
    </location>
</feature>
<reference evidence="2 3" key="1">
    <citation type="submission" date="2018-11" db="EMBL/GenBank/DDBJ databases">
        <authorList>
            <consortium name="Pathogen Informatics"/>
        </authorList>
    </citation>
    <scope>NUCLEOTIDE SEQUENCE [LARGE SCALE GENOMIC DNA]</scope>
</reference>
<accession>A0A3P6SN64</accession>
<keyword evidence="3" id="KW-1185">Reference proteome</keyword>
<proteinExistence type="predicted"/>
<feature type="compositionally biased region" description="Basic and acidic residues" evidence="1">
    <location>
        <begin position="121"/>
        <end position="132"/>
    </location>
</feature>
<sequence>MKITEGIEKMGVVLGAAKSEVNANAASSPDRTLPKDSPPKAKTPPKADKEANKNAQKPKEPKLTNQSADEHSTMSAEEKKAQRAQKAAEKKARAEAAAAKKAAAAQKDTAAGSKEQKKRPDHVNNQKPKEVKGAAVSAKVENGEVNHAQNETNNHAPGKSALRSENKHQTAREVKFDLCANVVKSPSDDSIGSDVPVGPISECPDPPSTAHIHPAFLNLAVCCEQGMIDEVDSLCQSFISAFKEVSCQSWWT</sequence>
<evidence type="ECO:0000313" key="3">
    <source>
        <dbReference type="Proteomes" id="UP000271889"/>
    </source>
</evidence>
<gene>
    <name evidence="2" type="ORF">CGOC_LOCUS3214</name>
</gene>